<evidence type="ECO:0000313" key="3">
    <source>
        <dbReference type="EMBL" id="JAC35806.1"/>
    </source>
</evidence>
<keyword evidence="1" id="KW-0862">Zinc</keyword>
<evidence type="ECO:0000259" key="2">
    <source>
        <dbReference type="PROSITE" id="PS50158"/>
    </source>
</evidence>
<protein>
    <submittedName>
        <fullName evidence="3">Gag-Pol polyprotein</fullName>
    </submittedName>
</protein>
<keyword evidence="1" id="KW-0863">Zinc-finger</keyword>
<dbReference type="AlphaFoldDB" id="A0A034UXU1"/>
<gene>
    <name evidence="3" type="primary">POL</name>
</gene>
<dbReference type="InterPro" id="IPR036875">
    <property type="entry name" value="Znf_CCHC_sf"/>
</dbReference>
<organism evidence="3">
    <name type="scientific">Bactrocera dorsalis</name>
    <name type="common">Oriental fruit fly</name>
    <name type="synonym">Dacus dorsalis</name>
    <dbReference type="NCBI Taxonomy" id="27457"/>
    <lineage>
        <taxon>Eukaryota</taxon>
        <taxon>Metazoa</taxon>
        <taxon>Ecdysozoa</taxon>
        <taxon>Arthropoda</taxon>
        <taxon>Hexapoda</taxon>
        <taxon>Insecta</taxon>
        <taxon>Pterygota</taxon>
        <taxon>Neoptera</taxon>
        <taxon>Endopterygota</taxon>
        <taxon>Diptera</taxon>
        <taxon>Brachycera</taxon>
        <taxon>Muscomorpha</taxon>
        <taxon>Tephritoidea</taxon>
        <taxon>Tephritidae</taxon>
        <taxon>Bactrocera</taxon>
        <taxon>Bactrocera</taxon>
    </lineage>
</organism>
<dbReference type="PROSITE" id="PS50158">
    <property type="entry name" value="ZF_CCHC"/>
    <property type="match status" value="2"/>
</dbReference>
<dbReference type="OrthoDB" id="3863715at2759"/>
<dbReference type="PROSITE" id="PS00141">
    <property type="entry name" value="ASP_PROTEASE"/>
    <property type="match status" value="1"/>
</dbReference>
<dbReference type="Gene3D" id="4.10.60.10">
    <property type="entry name" value="Zinc finger, CCHC-type"/>
    <property type="match status" value="1"/>
</dbReference>
<sequence length="212" mass="24266">EIGKPIAIDDESIIEYFVNGISDSKINKAVLYQARTISELKNQIKIYEKVRLMQQHQPKVFQNQSEFRRADVKVDSNTGENKKCFKCGEGTHFAKNCPGKQYRCYKCNKIGHRSFECTSNNLPNSIIKQEKNINVIRDVGGLIFKNIQQNGFTFSALVDTGSDLCIMRYDTFMCLKQDVQLSNDKRRLVGLKDSVIFTLGSFDLDMNIDDIK</sequence>
<name>A0A034UXU1_BACDO</name>
<feature type="domain" description="CCHC-type" evidence="2">
    <location>
        <begin position="83"/>
        <end position="98"/>
    </location>
</feature>
<dbReference type="SMART" id="SM00343">
    <property type="entry name" value="ZnF_C2HC"/>
    <property type="match status" value="2"/>
</dbReference>
<proteinExistence type="predicted"/>
<dbReference type="GO" id="GO:0008270">
    <property type="term" value="F:zinc ion binding"/>
    <property type="evidence" value="ECO:0007669"/>
    <property type="project" value="UniProtKB-KW"/>
</dbReference>
<dbReference type="Pfam" id="PF00098">
    <property type="entry name" value="zf-CCHC"/>
    <property type="match status" value="2"/>
</dbReference>
<dbReference type="InterPro" id="IPR001969">
    <property type="entry name" value="Aspartic_peptidase_AS"/>
</dbReference>
<feature type="non-terminal residue" evidence="3">
    <location>
        <position position="1"/>
    </location>
</feature>
<accession>A0A034UXU1</accession>
<dbReference type="GO" id="GO:0006508">
    <property type="term" value="P:proteolysis"/>
    <property type="evidence" value="ECO:0007669"/>
    <property type="project" value="InterPro"/>
</dbReference>
<dbReference type="GO" id="GO:0003676">
    <property type="term" value="F:nucleic acid binding"/>
    <property type="evidence" value="ECO:0007669"/>
    <property type="project" value="InterPro"/>
</dbReference>
<reference evidence="3" key="1">
    <citation type="journal article" date="2014" name="BMC Genomics">
        <title>Characterizing the developmental transcriptome of the oriental fruit fly, Bactrocera dorsalis (Diptera: Tephritidae) through comparative genomic analysis with Drosophila melanogaster utilizing modENCODE datasets.</title>
        <authorList>
            <person name="Geib S.M."/>
            <person name="Calla B."/>
            <person name="Hall B."/>
            <person name="Hou S."/>
            <person name="Manoukis N.C."/>
        </authorList>
    </citation>
    <scope>NUCLEOTIDE SEQUENCE</scope>
    <source>
        <strain evidence="3">Punador</strain>
    </source>
</reference>
<dbReference type="EMBL" id="GAKP01023150">
    <property type="protein sequence ID" value="JAC35806.1"/>
    <property type="molecule type" value="Transcribed_RNA"/>
</dbReference>
<feature type="non-terminal residue" evidence="3">
    <location>
        <position position="212"/>
    </location>
</feature>
<keyword evidence="1" id="KW-0479">Metal-binding</keyword>
<evidence type="ECO:0000256" key="1">
    <source>
        <dbReference type="PROSITE-ProRule" id="PRU00047"/>
    </source>
</evidence>
<dbReference type="GO" id="GO:0004190">
    <property type="term" value="F:aspartic-type endopeptidase activity"/>
    <property type="evidence" value="ECO:0007669"/>
    <property type="project" value="InterPro"/>
</dbReference>
<feature type="domain" description="CCHC-type" evidence="2">
    <location>
        <begin position="103"/>
        <end position="119"/>
    </location>
</feature>
<dbReference type="SUPFAM" id="SSF57756">
    <property type="entry name" value="Retrovirus zinc finger-like domains"/>
    <property type="match status" value="1"/>
</dbReference>
<dbReference type="InterPro" id="IPR001878">
    <property type="entry name" value="Znf_CCHC"/>
</dbReference>